<dbReference type="PANTHER" id="PTHR12993:SF11">
    <property type="entry name" value="N-ACETYLGLUCOSAMINYL-PHOSPHATIDYLINOSITOL DE-N-ACETYLASE"/>
    <property type="match status" value="1"/>
</dbReference>
<dbReference type="GO" id="GO:0016811">
    <property type="term" value="F:hydrolase activity, acting on carbon-nitrogen (but not peptide) bonds, in linear amides"/>
    <property type="evidence" value="ECO:0007669"/>
    <property type="project" value="TreeGrafter"/>
</dbReference>
<evidence type="ECO:0000256" key="1">
    <source>
        <dbReference type="ARBA" id="ARBA00022833"/>
    </source>
</evidence>
<dbReference type="InterPro" id="IPR003737">
    <property type="entry name" value="GlcNAc_PI_deacetylase-related"/>
</dbReference>
<protein>
    <submittedName>
        <fullName evidence="3">GlcNAc-PI de-N-acetylase</fullName>
    </submittedName>
</protein>
<dbReference type="SUPFAM" id="SSF102588">
    <property type="entry name" value="LmbE-like"/>
    <property type="match status" value="1"/>
</dbReference>
<dbReference type="AlphaFoldDB" id="A0A239HTG4"/>
<dbReference type="EMBL" id="FZOH01000009">
    <property type="protein sequence ID" value="SNS84619.1"/>
    <property type="molecule type" value="Genomic_DNA"/>
</dbReference>
<evidence type="ECO:0000313" key="4">
    <source>
        <dbReference type="Proteomes" id="UP000198386"/>
    </source>
</evidence>
<dbReference type="Proteomes" id="UP000198386">
    <property type="component" value="Unassembled WGS sequence"/>
</dbReference>
<feature type="compositionally biased region" description="Pro residues" evidence="2">
    <location>
        <begin position="7"/>
        <end position="16"/>
    </location>
</feature>
<gene>
    <name evidence="3" type="ORF">SAMN04488107_4011</name>
</gene>
<dbReference type="OrthoDB" id="116799at2"/>
<organism evidence="3 4">
    <name type="scientific">Geodermatophilus saharensis</name>
    <dbReference type="NCBI Taxonomy" id="1137994"/>
    <lineage>
        <taxon>Bacteria</taxon>
        <taxon>Bacillati</taxon>
        <taxon>Actinomycetota</taxon>
        <taxon>Actinomycetes</taxon>
        <taxon>Geodermatophilales</taxon>
        <taxon>Geodermatophilaceae</taxon>
        <taxon>Geodermatophilus</taxon>
    </lineage>
</organism>
<accession>A0A239HTG4</accession>
<keyword evidence="1" id="KW-0862">Zinc</keyword>
<reference evidence="4" key="1">
    <citation type="submission" date="2017-06" db="EMBL/GenBank/DDBJ databases">
        <authorList>
            <person name="Varghese N."/>
            <person name="Submissions S."/>
        </authorList>
    </citation>
    <scope>NUCLEOTIDE SEQUENCE [LARGE SCALE GENOMIC DNA]</scope>
    <source>
        <strain evidence="4">DSM 45423</strain>
    </source>
</reference>
<dbReference type="RefSeq" id="WP_089405666.1">
    <property type="nucleotide sequence ID" value="NZ_FZOH01000009.1"/>
</dbReference>
<dbReference type="PANTHER" id="PTHR12993">
    <property type="entry name" value="N-ACETYLGLUCOSAMINYL-PHOSPHATIDYLINOSITOL DE-N-ACETYLASE-RELATED"/>
    <property type="match status" value="1"/>
</dbReference>
<keyword evidence="4" id="KW-1185">Reference proteome</keyword>
<dbReference type="Pfam" id="PF02585">
    <property type="entry name" value="PIG-L"/>
    <property type="match status" value="1"/>
</dbReference>
<dbReference type="InterPro" id="IPR024078">
    <property type="entry name" value="LmbE-like_dom_sf"/>
</dbReference>
<dbReference type="Gene3D" id="3.40.50.10320">
    <property type="entry name" value="LmbE-like"/>
    <property type="match status" value="1"/>
</dbReference>
<feature type="region of interest" description="Disordered" evidence="2">
    <location>
        <begin position="1"/>
        <end position="21"/>
    </location>
</feature>
<proteinExistence type="predicted"/>
<evidence type="ECO:0000313" key="3">
    <source>
        <dbReference type="EMBL" id="SNS84619.1"/>
    </source>
</evidence>
<name>A0A239HTG4_9ACTN</name>
<sequence>MTTATPVPTPSAPPRDPVTDVRPGDRWLVVVAHPDDEAFGCGSTIARAAAAGARVTLACATRGEAGEPAPGLADCADLGAVREAELYRSAAALGIGSVELLGYRDSGFDGEPPRGSLCAAAPDDVAGVLARLVTEVRPDVVLVLDGSDGHRDHRRIRTATAAAVRDAAGAATVLVEHCLPHSLMCRWLEEMRTLRPDTAYHAIDPADLGRPDAEVTDVLDVRAVLDRREVAIAEHRSQASPFDGLSPQLRRAFLGTDHLARVPWRPRGRQRWWDPARAGWVPCPARASRP</sequence>
<evidence type="ECO:0000256" key="2">
    <source>
        <dbReference type="SAM" id="MobiDB-lite"/>
    </source>
</evidence>
<dbReference type="GO" id="GO:0016137">
    <property type="term" value="P:glycoside metabolic process"/>
    <property type="evidence" value="ECO:0007669"/>
    <property type="project" value="UniProtKB-ARBA"/>
</dbReference>